<comment type="caution">
    <text evidence="1">The sequence shown here is derived from an EMBL/GenBank/DDBJ whole genome shotgun (WGS) entry which is preliminary data.</text>
</comment>
<proteinExistence type="predicted"/>
<dbReference type="EMBL" id="PFAA01000053">
    <property type="protein sequence ID" value="PIT96515.1"/>
    <property type="molecule type" value="Genomic_DNA"/>
</dbReference>
<evidence type="ECO:0000313" key="2">
    <source>
        <dbReference type="Proteomes" id="UP000230481"/>
    </source>
</evidence>
<organism evidence="1 2">
    <name type="scientific">Candidatus Campbellbacteria bacterium CG10_big_fil_rev_8_21_14_0_10_35_52</name>
    <dbReference type="NCBI Taxonomy" id="1974527"/>
    <lineage>
        <taxon>Bacteria</taxon>
        <taxon>Candidatus Campbelliibacteriota</taxon>
    </lineage>
</organism>
<reference evidence="2" key="1">
    <citation type="submission" date="2017-09" db="EMBL/GenBank/DDBJ databases">
        <title>Depth-based differentiation of microbial function through sediment-hosted aquifers and enrichment of novel symbionts in the deep terrestrial subsurface.</title>
        <authorList>
            <person name="Probst A.J."/>
            <person name="Ladd B."/>
            <person name="Jarett J.K."/>
            <person name="Geller-Mcgrath D.E."/>
            <person name="Sieber C.M.K."/>
            <person name="Emerson J.B."/>
            <person name="Anantharaman K."/>
            <person name="Thomas B.C."/>
            <person name="Malmstrom R."/>
            <person name="Stieglmeier M."/>
            <person name="Klingl A."/>
            <person name="Woyke T."/>
            <person name="Ryan C.M."/>
            <person name="Banfield J.F."/>
        </authorList>
    </citation>
    <scope>NUCLEOTIDE SEQUENCE [LARGE SCALE GENOMIC DNA]</scope>
</reference>
<dbReference type="AlphaFoldDB" id="A0A2M6WUN8"/>
<dbReference type="Proteomes" id="UP000230481">
    <property type="component" value="Unassembled WGS sequence"/>
</dbReference>
<gene>
    <name evidence="1" type="ORF">COT82_02810</name>
</gene>
<protein>
    <submittedName>
        <fullName evidence="1">Uncharacterized protein</fullName>
    </submittedName>
</protein>
<name>A0A2M6WUN8_9BACT</name>
<accession>A0A2M6WUN8</accession>
<sequence length="92" mass="10651">MYQGNWKCSGCGADINQLPFQPDPAREEGLLCRDCHKQKMSDRPRRDNGNRERQMYQGNWKCSGCGADINQLPFQPDPARADQLKCRDCFRK</sequence>
<evidence type="ECO:0000313" key="1">
    <source>
        <dbReference type="EMBL" id="PIT96515.1"/>
    </source>
</evidence>